<sequence>MALCTASRHENIAVAITTAAERAAAQPPPNAGEAGRLSGEASHQPIDDNEFAAEPPPRPEEDDDDIPYPEPEDETQLQPPADFKPFFTLIEDPVTREHHHPVVHYVFADDDQDIITNAALETLPPKRPDANEVEDRFVVVDMAADGKEVVNATSLSVNWQGLTTKVAQAPSWGDDSNLADRGLMLHISGREAREEKRRTKGDVQALLTAFDDHLDDLNGLLGDEDAGTAHEPPALR</sequence>
<proteinExistence type="predicted"/>
<dbReference type="Proteomes" id="UP000016932">
    <property type="component" value="Unassembled WGS sequence"/>
</dbReference>
<dbReference type="eggNOG" id="ENOG502SFYT">
    <property type="taxonomic scope" value="Eukaryota"/>
</dbReference>
<dbReference type="AlphaFoldDB" id="N1QCD6"/>
<accession>N1QCD6</accession>
<dbReference type="HOGENOM" id="CLU_095743_0_0_1"/>
<evidence type="ECO:0000256" key="1">
    <source>
        <dbReference type="SAM" id="MobiDB-lite"/>
    </source>
</evidence>
<dbReference type="OrthoDB" id="1681166at2759"/>
<evidence type="ECO:0000313" key="2">
    <source>
        <dbReference type="EMBL" id="EME89083.1"/>
    </source>
</evidence>
<dbReference type="VEuPathDB" id="FungiDB:MYCFIDRAFT_76450"/>
<keyword evidence="3" id="KW-1185">Reference proteome</keyword>
<evidence type="ECO:0000313" key="3">
    <source>
        <dbReference type="Proteomes" id="UP000016932"/>
    </source>
</evidence>
<organism evidence="2 3">
    <name type="scientific">Pseudocercospora fijiensis (strain CIRAD86)</name>
    <name type="common">Black leaf streak disease fungus</name>
    <name type="synonym">Mycosphaerella fijiensis</name>
    <dbReference type="NCBI Taxonomy" id="383855"/>
    <lineage>
        <taxon>Eukaryota</taxon>
        <taxon>Fungi</taxon>
        <taxon>Dikarya</taxon>
        <taxon>Ascomycota</taxon>
        <taxon>Pezizomycotina</taxon>
        <taxon>Dothideomycetes</taxon>
        <taxon>Dothideomycetidae</taxon>
        <taxon>Mycosphaerellales</taxon>
        <taxon>Mycosphaerellaceae</taxon>
        <taxon>Pseudocercospora</taxon>
    </lineage>
</organism>
<dbReference type="EMBL" id="KB446555">
    <property type="protein sequence ID" value="EME89083.1"/>
    <property type="molecule type" value="Genomic_DNA"/>
</dbReference>
<dbReference type="KEGG" id="pfj:MYCFIDRAFT_76450"/>
<feature type="compositionally biased region" description="Acidic residues" evidence="1">
    <location>
        <begin position="60"/>
        <end position="75"/>
    </location>
</feature>
<dbReference type="RefSeq" id="XP_007920458.1">
    <property type="nucleotide sequence ID" value="XM_007922267.1"/>
</dbReference>
<dbReference type="STRING" id="383855.N1QCD6"/>
<gene>
    <name evidence="2" type="ORF">MYCFIDRAFT_76450</name>
</gene>
<feature type="region of interest" description="Disordered" evidence="1">
    <location>
        <begin position="19"/>
        <end position="81"/>
    </location>
</feature>
<dbReference type="GeneID" id="19341202"/>
<reference evidence="2 3" key="1">
    <citation type="journal article" date="2012" name="PLoS Pathog.">
        <title>Diverse lifestyles and strategies of plant pathogenesis encoded in the genomes of eighteen Dothideomycetes fungi.</title>
        <authorList>
            <person name="Ohm R.A."/>
            <person name="Feau N."/>
            <person name="Henrissat B."/>
            <person name="Schoch C.L."/>
            <person name="Horwitz B.A."/>
            <person name="Barry K.W."/>
            <person name="Condon B.J."/>
            <person name="Copeland A.C."/>
            <person name="Dhillon B."/>
            <person name="Glaser F."/>
            <person name="Hesse C.N."/>
            <person name="Kosti I."/>
            <person name="LaButti K."/>
            <person name="Lindquist E.A."/>
            <person name="Lucas S."/>
            <person name="Salamov A.A."/>
            <person name="Bradshaw R.E."/>
            <person name="Ciuffetti L."/>
            <person name="Hamelin R.C."/>
            <person name="Kema G.H.J."/>
            <person name="Lawrence C."/>
            <person name="Scott J.A."/>
            <person name="Spatafora J.W."/>
            <person name="Turgeon B.G."/>
            <person name="de Wit P.J.G.M."/>
            <person name="Zhong S."/>
            <person name="Goodwin S.B."/>
            <person name="Grigoriev I.V."/>
        </authorList>
    </citation>
    <scope>NUCLEOTIDE SEQUENCE [LARGE SCALE GENOMIC DNA]</scope>
    <source>
        <strain evidence="2 3">CIRAD86</strain>
    </source>
</reference>
<protein>
    <submittedName>
        <fullName evidence="2">Uncharacterized protein</fullName>
    </submittedName>
</protein>
<name>N1QCD6_PSEFD</name>